<feature type="compositionally biased region" description="Basic and acidic residues" evidence="3">
    <location>
        <begin position="224"/>
        <end position="235"/>
    </location>
</feature>
<dbReference type="RefSeq" id="XP_022465831.1">
    <property type="nucleotide sequence ID" value="XM_022609434.1"/>
</dbReference>
<reference evidence="5 6" key="1">
    <citation type="journal article" date="2011" name="Proc. Natl. Acad. Sci. U.S.A.">
        <title>Evolutionary erosion of yeast sex chromosomes by mating-type switching accidents.</title>
        <authorList>
            <person name="Gordon J.L."/>
            <person name="Armisen D."/>
            <person name="Proux-Wera E."/>
            <person name="Oheigeartaigh S.S."/>
            <person name="Byrne K.P."/>
            <person name="Wolfe K.H."/>
        </authorList>
    </citation>
    <scope>NUCLEOTIDE SEQUENCE [LARGE SCALE GENOMIC DNA]</scope>
    <source>
        <strain evidence="6">ATCC MYA-139 / BCRC 22969 / CBS 8797 / CCRC 22969 / KCTC 17520 / NBRC 10181 / NCYC 3082</strain>
    </source>
</reference>
<dbReference type="InterPro" id="IPR035979">
    <property type="entry name" value="RBD_domain_sf"/>
</dbReference>
<dbReference type="PROSITE" id="PS50102">
    <property type="entry name" value="RRM"/>
    <property type="match status" value="3"/>
</dbReference>
<evidence type="ECO:0000256" key="2">
    <source>
        <dbReference type="PROSITE-ProRule" id="PRU00176"/>
    </source>
</evidence>
<dbReference type="HOGENOM" id="CLU_026447_2_0_1"/>
<dbReference type="PANTHER" id="PTHR23003">
    <property type="entry name" value="RNA RECOGNITION MOTIF RRM DOMAIN CONTAINING PROTEIN"/>
    <property type="match status" value="1"/>
</dbReference>
<evidence type="ECO:0000256" key="3">
    <source>
        <dbReference type="SAM" id="MobiDB-lite"/>
    </source>
</evidence>
<evidence type="ECO:0000256" key="1">
    <source>
        <dbReference type="ARBA" id="ARBA00022884"/>
    </source>
</evidence>
<name>J7S9M4_HUIN7</name>
<protein>
    <recommendedName>
        <fullName evidence="4">RRM domain-containing protein</fullName>
    </recommendedName>
</protein>
<accession>J7S9M4</accession>
<dbReference type="CDD" id="cd21607">
    <property type="entry name" value="RRM3_HRB1_GBP2"/>
    <property type="match status" value="1"/>
</dbReference>
<organism evidence="5 6">
    <name type="scientific">Huiozyma naganishii (strain ATCC MYA-139 / BCRC 22969 / CBS 8797 / KCTC 17520 / NBRC 10181 / NCYC 3082 / Yp74L-3)</name>
    <name type="common">Yeast</name>
    <name type="synonym">Kazachstania naganishii</name>
    <dbReference type="NCBI Taxonomy" id="1071383"/>
    <lineage>
        <taxon>Eukaryota</taxon>
        <taxon>Fungi</taxon>
        <taxon>Dikarya</taxon>
        <taxon>Ascomycota</taxon>
        <taxon>Saccharomycotina</taxon>
        <taxon>Saccharomycetes</taxon>
        <taxon>Saccharomycetales</taxon>
        <taxon>Saccharomycetaceae</taxon>
        <taxon>Huiozyma</taxon>
    </lineage>
</organism>
<dbReference type="GO" id="GO:0005737">
    <property type="term" value="C:cytoplasm"/>
    <property type="evidence" value="ECO:0007669"/>
    <property type="project" value="TreeGrafter"/>
</dbReference>
<feature type="domain" description="RRM" evidence="4">
    <location>
        <begin position="240"/>
        <end position="317"/>
    </location>
</feature>
<feature type="domain" description="RRM" evidence="4">
    <location>
        <begin position="347"/>
        <end position="424"/>
    </location>
</feature>
<dbReference type="CDD" id="cd21605">
    <property type="entry name" value="RRM1_HRB1_GBP2"/>
    <property type="match status" value="1"/>
</dbReference>
<dbReference type="OrthoDB" id="1049195at2759"/>
<dbReference type="OMA" id="RWYELKD"/>
<keyword evidence="1 2" id="KW-0694">RNA-binding</keyword>
<gene>
    <name evidence="5" type="primary">KNAG0H01710</name>
    <name evidence="5" type="ordered locus">KNAG_0H01710</name>
</gene>
<dbReference type="GO" id="GO:0003729">
    <property type="term" value="F:mRNA binding"/>
    <property type="evidence" value="ECO:0007669"/>
    <property type="project" value="TreeGrafter"/>
</dbReference>
<reference evidence="6" key="2">
    <citation type="submission" date="2012-08" db="EMBL/GenBank/DDBJ databases">
        <title>Genome sequence of Kazachstania naganishii.</title>
        <authorList>
            <person name="Gordon J.L."/>
            <person name="Armisen D."/>
            <person name="Proux-Wera E."/>
            <person name="OhEigeartaigh S.S."/>
            <person name="Byrne K.P."/>
            <person name="Wolfe K.H."/>
        </authorList>
    </citation>
    <scope>NUCLEOTIDE SEQUENCE [LARGE SCALE GENOMIC DNA]</scope>
    <source>
        <strain evidence="6">ATCC MYA-139 / BCRC 22969 / CBS 8797 / CCRC 22969 / KCTC 17520 / NBRC 10181 / NCYC 3082</strain>
    </source>
</reference>
<dbReference type="Proteomes" id="UP000006310">
    <property type="component" value="Chromosome 8"/>
</dbReference>
<sequence length="427" mass="48633">MSGFDDSTENDNQRNRSRSPVRRQHDAAGDYSEQRDYREFRQRNDYRDNGTYERRNDGYGRNRGPRPNTTDGGFRGGRGRYGNRYDDEYQGGGRFDSAASERAPRSRYNHAKGDYGPVLARELDSTYEEKVNRNYSKSVFVGNLTYESTPEDLRDFFSQVGDVVRADIITSRGHHRGMGTVEFTNSEDVDEAIRQFDGSLFMERPIFVRQDNPPPDSGRSRAPPQREDRKQRALNDKPVYQVTVKNLPHSINWQALKDMFKECGRVLRADVEKNSERYSNGSGKVTFSNYEDMKRSLDKYNGFRIEGNVLEVSEVGKTSANSTPTAEKVEPVDKFPEGFVAGGERNNYIFCSNLPAPTTKGDLYDLFEIIGKVNRAELLYDADKNPTGVAIIEYQSIDDADVCIERLDKYTYGGCDLEISYAKKADS</sequence>
<dbReference type="PANTHER" id="PTHR23003:SF3">
    <property type="entry name" value="FI21236P1-RELATED"/>
    <property type="match status" value="1"/>
</dbReference>
<keyword evidence="6" id="KW-1185">Reference proteome</keyword>
<proteinExistence type="predicted"/>
<dbReference type="SMART" id="SM00360">
    <property type="entry name" value="RRM"/>
    <property type="match status" value="3"/>
</dbReference>
<dbReference type="InterPro" id="IPR000504">
    <property type="entry name" value="RRM_dom"/>
</dbReference>
<dbReference type="STRING" id="1071383.J7S9M4"/>
<feature type="compositionally biased region" description="Basic and acidic residues" evidence="3">
    <location>
        <begin position="23"/>
        <end position="60"/>
    </location>
</feature>
<dbReference type="InterPro" id="IPR012677">
    <property type="entry name" value="Nucleotide-bd_a/b_plait_sf"/>
</dbReference>
<feature type="domain" description="RRM" evidence="4">
    <location>
        <begin position="137"/>
        <end position="213"/>
    </location>
</feature>
<dbReference type="KEGG" id="kng:KNAG_0H01710"/>
<evidence type="ECO:0000313" key="6">
    <source>
        <dbReference type="Proteomes" id="UP000006310"/>
    </source>
</evidence>
<dbReference type="eggNOG" id="KOG0118">
    <property type="taxonomic scope" value="Eukaryota"/>
</dbReference>
<evidence type="ECO:0000259" key="4">
    <source>
        <dbReference type="PROSITE" id="PS50102"/>
    </source>
</evidence>
<dbReference type="SUPFAM" id="SSF54928">
    <property type="entry name" value="RNA-binding domain, RBD"/>
    <property type="match status" value="2"/>
</dbReference>
<feature type="region of interest" description="Disordered" evidence="3">
    <location>
        <begin position="1"/>
        <end position="110"/>
    </location>
</feature>
<evidence type="ECO:0000313" key="5">
    <source>
        <dbReference type="EMBL" id="CCK71586.1"/>
    </source>
</evidence>
<dbReference type="GO" id="GO:0005634">
    <property type="term" value="C:nucleus"/>
    <property type="evidence" value="ECO:0007669"/>
    <property type="project" value="TreeGrafter"/>
</dbReference>
<dbReference type="InterPro" id="IPR050374">
    <property type="entry name" value="RRT5_SRSF_SR"/>
</dbReference>
<dbReference type="EMBL" id="HE978321">
    <property type="protein sequence ID" value="CCK71586.1"/>
    <property type="molecule type" value="Genomic_DNA"/>
</dbReference>
<dbReference type="AlphaFoldDB" id="J7S9M4"/>
<dbReference type="Pfam" id="PF00076">
    <property type="entry name" value="RRM_1"/>
    <property type="match status" value="3"/>
</dbReference>
<feature type="region of interest" description="Disordered" evidence="3">
    <location>
        <begin position="207"/>
        <end position="236"/>
    </location>
</feature>
<dbReference type="Gene3D" id="3.30.70.330">
    <property type="match status" value="3"/>
</dbReference>
<dbReference type="GeneID" id="34527318"/>